<gene>
    <name evidence="1" type="ORF">IC229_27600</name>
</gene>
<name>A0A926Y0X7_9BACT</name>
<sequence>MEPTKVKPLFNLTTFASVAIQADEYAFTLQSEAYGYPKHQLNIDDESRVRLHRMCVQARNLWMHLAKLHQTCFDFAAGNIKPYADYWYSFAEPDEEPEPHNPFQDITDCFGFGSATDLPSDIGQYKELLVMVAIYGGVESAKWERYKEQMGDTYLVSGYEQLANGALILWPASKEMKEQREIERLQEAIDVEFCLDNYNKFYEVSQAIIAAHKVWNDHVGCATEILKLFAPRESTLTESVDDLHRSL</sequence>
<organism evidence="1 2">
    <name type="scientific">Spirosoma profusum</name>
    <dbReference type="NCBI Taxonomy" id="2771354"/>
    <lineage>
        <taxon>Bacteria</taxon>
        <taxon>Pseudomonadati</taxon>
        <taxon>Bacteroidota</taxon>
        <taxon>Cytophagia</taxon>
        <taxon>Cytophagales</taxon>
        <taxon>Cytophagaceae</taxon>
        <taxon>Spirosoma</taxon>
    </lineage>
</organism>
<dbReference type="AlphaFoldDB" id="A0A926Y0X7"/>
<dbReference type="RefSeq" id="WP_190891007.1">
    <property type="nucleotide sequence ID" value="NZ_JACWZY010000031.1"/>
</dbReference>
<evidence type="ECO:0000313" key="2">
    <source>
        <dbReference type="Proteomes" id="UP000598820"/>
    </source>
</evidence>
<dbReference type="EMBL" id="JACWZY010000031">
    <property type="protein sequence ID" value="MBD2704437.1"/>
    <property type="molecule type" value="Genomic_DNA"/>
</dbReference>
<proteinExistence type="predicted"/>
<accession>A0A926Y0X7</accession>
<protein>
    <submittedName>
        <fullName evidence="1">Uncharacterized protein</fullName>
    </submittedName>
</protein>
<reference evidence="1" key="1">
    <citation type="submission" date="2020-09" db="EMBL/GenBank/DDBJ databases">
        <authorList>
            <person name="Kim M.K."/>
        </authorList>
    </citation>
    <scope>NUCLEOTIDE SEQUENCE</scope>
    <source>
        <strain evidence="1">BT702</strain>
    </source>
</reference>
<keyword evidence="2" id="KW-1185">Reference proteome</keyword>
<comment type="caution">
    <text evidence="1">The sequence shown here is derived from an EMBL/GenBank/DDBJ whole genome shotgun (WGS) entry which is preliminary data.</text>
</comment>
<dbReference type="Proteomes" id="UP000598820">
    <property type="component" value="Unassembled WGS sequence"/>
</dbReference>
<evidence type="ECO:0000313" key="1">
    <source>
        <dbReference type="EMBL" id="MBD2704437.1"/>
    </source>
</evidence>